<evidence type="ECO:0000313" key="1">
    <source>
        <dbReference type="EMBL" id="GLR83593.1"/>
    </source>
</evidence>
<dbReference type="InterPro" id="IPR023375">
    <property type="entry name" value="ADC_dom_sf"/>
</dbReference>
<organism evidence="1 2">
    <name type="scientific">Bradyrhizobium iriomotense</name>
    <dbReference type="NCBI Taxonomy" id="441950"/>
    <lineage>
        <taxon>Bacteria</taxon>
        <taxon>Pseudomonadati</taxon>
        <taxon>Pseudomonadota</taxon>
        <taxon>Alphaproteobacteria</taxon>
        <taxon>Hyphomicrobiales</taxon>
        <taxon>Nitrobacteraceae</taxon>
        <taxon>Bradyrhizobium</taxon>
    </lineage>
</organism>
<accession>A0ABQ6AMX6</accession>
<dbReference type="SUPFAM" id="SSF160104">
    <property type="entry name" value="Acetoacetate decarboxylase-like"/>
    <property type="match status" value="1"/>
</dbReference>
<comment type="caution">
    <text evidence="1">The sequence shown here is derived from an EMBL/GenBank/DDBJ whole genome shotgun (WGS) entry which is preliminary data.</text>
</comment>
<dbReference type="InterPro" id="IPR010451">
    <property type="entry name" value="Acetoacetate_decarboxylase"/>
</dbReference>
<evidence type="ECO:0000313" key="2">
    <source>
        <dbReference type="Proteomes" id="UP001156905"/>
    </source>
</evidence>
<keyword evidence="2" id="KW-1185">Reference proteome</keyword>
<gene>
    <name evidence="1" type="ORF">GCM10007857_03030</name>
</gene>
<dbReference type="Gene3D" id="2.40.400.10">
    <property type="entry name" value="Acetoacetate decarboxylase-like"/>
    <property type="match status" value="1"/>
</dbReference>
<dbReference type="Pfam" id="PF06314">
    <property type="entry name" value="ADC"/>
    <property type="match status" value="1"/>
</dbReference>
<reference evidence="2" key="1">
    <citation type="journal article" date="2019" name="Int. J. Syst. Evol. Microbiol.">
        <title>The Global Catalogue of Microorganisms (GCM) 10K type strain sequencing project: providing services to taxonomists for standard genome sequencing and annotation.</title>
        <authorList>
            <consortium name="The Broad Institute Genomics Platform"/>
            <consortium name="The Broad Institute Genome Sequencing Center for Infectious Disease"/>
            <person name="Wu L."/>
            <person name="Ma J."/>
        </authorList>
    </citation>
    <scope>NUCLEOTIDE SEQUENCE [LARGE SCALE GENOMIC DNA]</scope>
    <source>
        <strain evidence="2">NBRC 102520</strain>
    </source>
</reference>
<protein>
    <submittedName>
        <fullName evidence="1">Acetoacetate decarboxylase</fullName>
    </submittedName>
</protein>
<sequence>MLKGFTVPRTPRGVAALAPPPPWHFAGDVLAVEFWNDQDAAAESLPGGIELDPSRAGRSVALFADFQFTAQADEYLDPARYQCREFIVLLDAMWQGAEMAWCPYAYVDNDAALARGWIQGYPQKIGVVHQTRTFAVAGAASAPLVRGCRLAASASTHGRLLAQARVTLRDRVDQLAGLLDRPIVARRHFPRLSAGLHDKPVVDELVCCRMHDVLTTNIWVGDADLVFPEAHGEEIEMLGPIKIGRGFRFSFSCSVSDSEVLMDLTTDGRR</sequence>
<name>A0ABQ6AMX6_9BRAD</name>
<dbReference type="EMBL" id="BSOW01000001">
    <property type="protein sequence ID" value="GLR83593.1"/>
    <property type="molecule type" value="Genomic_DNA"/>
</dbReference>
<proteinExistence type="predicted"/>
<dbReference type="RefSeq" id="WP_284260307.1">
    <property type="nucleotide sequence ID" value="NZ_BSOW01000001.1"/>
</dbReference>
<dbReference type="Proteomes" id="UP001156905">
    <property type="component" value="Unassembled WGS sequence"/>
</dbReference>